<reference evidence="7 8" key="1">
    <citation type="submission" date="2024-03" db="EMBL/GenBank/DDBJ databases">
        <title>The genome assembly and annotation of the cricket Gryllus longicercus Weissman &amp; Gray.</title>
        <authorList>
            <person name="Szrajer S."/>
            <person name="Gray D."/>
            <person name="Ylla G."/>
        </authorList>
    </citation>
    <scope>NUCLEOTIDE SEQUENCE [LARGE SCALE GENOMIC DNA]</scope>
    <source>
        <strain evidence="7">DAG 2021-001</strain>
        <tissue evidence="7">Whole body minus gut</tissue>
    </source>
</reference>
<proteinExistence type="inferred from homology"/>
<dbReference type="Gene3D" id="3.10.50.40">
    <property type="match status" value="1"/>
</dbReference>
<evidence type="ECO:0000256" key="1">
    <source>
        <dbReference type="ARBA" id="ARBA00009648"/>
    </source>
</evidence>
<evidence type="ECO:0000259" key="6">
    <source>
        <dbReference type="PROSITE" id="PS50059"/>
    </source>
</evidence>
<evidence type="ECO:0000313" key="7">
    <source>
        <dbReference type="EMBL" id="KAK7867761.1"/>
    </source>
</evidence>
<comment type="catalytic activity">
    <reaction evidence="4">
        <text>[protein]-peptidylproline (omega=180) = [protein]-peptidylproline (omega=0)</text>
        <dbReference type="Rhea" id="RHEA:16237"/>
        <dbReference type="Rhea" id="RHEA-COMP:10747"/>
        <dbReference type="Rhea" id="RHEA-COMP:10748"/>
        <dbReference type="ChEBI" id="CHEBI:83833"/>
        <dbReference type="ChEBI" id="CHEBI:83834"/>
        <dbReference type="EC" id="5.2.1.8"/>
    </reaction>
</comment>
<dbReference type="EC" id="5.2.1.8" evidence="4"/>
<dbReference type="EMBL" id="JAZDUA010000111">
    <property type="protein sequence ID" value="KAK7867761.1"/>
    <property type="molecule type" value="Genomic_DNA"/>
</dbReference>
<dbReference type="InterPro" id="IPR011990">
    <property type="entry name" value="TPR-like_helical_dom_sf"/>
</dbReference>
<comment type="similarity">
    <text evidence="1">Belongs to the FKBP6 family.</text>
</comment>
<dbReference type="InterPro" id="IPR019734">
    <property type="entry name" value="TPR_rpt"/>
</dbReference>
<feature type="domain" description="PPIase FKBP-type" evidence="6">
    <location>
        <begin position="123"/>
        <end position="212"/>
    </location>
</feature>
<dbReference type="GO" id="GO:0005737">
    <property type="term" value="C:cytoplasm"/>
    <property type="evidence" value="ECO:0007669"/>
    <property type="project" value="TreeGrafter"/>
</dbReference>
<dbReference type="InterPro" id="IPR042282">
    <property type="entry name" value="FKBP6/shu"/>
</dbReference>
<gene>
    <name evidence="7" type="ORF">R5R35_002261</name>
</gene>
<keyword evidence="4" id="KW-0413">Isomerase</keyword>
<dbReference type="AlphaFoldDB" id="A0AAN9VRZ8"/>
<name>A0AAN9VRZ8_9ORTH</name>
<organism evidence="7 8">
    <name type="scientific">Gryllus longicercus</name>
    <dbReference type="NCBI Taxonomy" id="2509291"/>
    <lineage>
        <taxon>Eukaryota</taxon>
        <taxon>Metazoa</taxon>
        <taxon>Ecdysozoa</taxon>
        <taxon>Arthropoda</taxon>
        <taxon>Hexapoda</taxon>
        <taxon>Insecta</taxon>
        <taxon>Pterygota</taxon>
        <taxon>Neoptera</taxon>
        <taxon>Polyneoptera</taxon>
        <taxon>Orthoptera</taxon>
        <taxon>Ensifera</taxon>
        <taxon>Gryllidea</taxon>
        <taxon>Grylloidea</taxon>
        <taxon>Gryllidae</taxon>
        <taxon>Gryllinae</taxon>
        <taxon>Gryllus</taxon>
    </lineage>
</organism>
<keyword evidence="3" id="KW-0802">TPR repeat</keyword>
<evidence type="ECO:0000256" key="4">
    <source>
        <dbReference type="PROSITE-ProRule" id="PRU00277"/>
    </source>
</evidence>
<dbReference type="GO" id="GO:0007283">
    <property type="term" value="P:spermatogenesis"/>
    <property type="evidence" value="ECO:0007669"/>
    <property type="project" value="TreeGrafter"/>
</dbReference>
<keyword evidence="2" id="KW-0677">Repeat</keyword>
<dbReference type="InterPro" id="IPR046357">
    <property type="entry name" value="PPIase_dom_sf"/>
</dbReference>
<feature type="compositionally biased region" description="Polar residues" evidence="5">
    <location>
        <begin position="435"/>
        <end position="446"/>
    </location>
</feature>
<dbReference type="Gene3D" id="1.25.40.10">
    <property type="entry name" value="Tetratricopeptide repeat domain"/>
    <property type="match status" value="1"/>
</dbReference>
<evidence type="ECO:0000256" key="3">
    <source>
        <dbReference type="ARBA" id="ARBA00022803"/>
    </source>
</evidence>
<dbReference type="PANTHER" id="PTHR46674">
    <property type="entry name" value="INACTIVE PEPTIDYL-PROLYL CIS-TRANS ISOMERASE FKBP6"/>
    <property type="match status" value="1"/>
</dbReference>
<evidence type="ECO:0000313" key="8">
    <source>
        <dbReference type="Proteomes" id="UP001378592"/>
    </source>
</evidence>
<dbReference type="Proteomes" id="UP001378592">
    <property type="component" value="Unassembled WGS sequence"/>
</dbReference>
<keyword evidence="4" id="KW-0697">Rotamase</keyword>
<dbReference type="Pfam" id="PF00254">
    <property type="entry name" value="FKBP_C"/>
    <property type="match status" value="1"/>
</dbReference>
<protein>
    <recommendedName>
        <fullName evidence="4">peptidylprolyl isomerase</fullName>
        <ecNumber evidence="4">5.2.1.8</ecNumber>
    </recommendedName>
</protein>
<dbReference type="PANTHER" id="PTHR46674:SF1">
    <property type="entry name" value="INACTIVE PEPTIDYL-PROLYL CIS-TRANS ISOMERASE FKBP6"/>
    <property type="match status" value="1"/>
</dbReference>
<dbReference type="InterPro" id="IPR001179">
    <property type="entry name" value="PPIase_FKBP_dom"/>
</dbReference>
<dbReference type="GO" id="GO:0051879">
    <property type="term" value="F:Hsp90 protein binding"/>
    <property type="evidence" value="ECO:0007669"/>
    <property type="project" value="TreeGrafter"/>
</dbReference>
<dbReference type="SUPFAM" id="SSF54534">
    <property type="entry name" value="FKBP-like"/>
    <property type="match status" value="1"/>
</dbReference>
<dbReference type="SMART" id="SM00028">
    <property type="entry name" value="TPR"/>
    <property type="match status" value="3"/>
</dbReference>
<accession>A0AAN9VRZ8</accession>
<evidence type="ECO:0000256" key="5">
    <source>
        <dbReference type="SAM" id="MobiDB-lite"/>
    </source>
</evidence>
<feature type="compositionally biased region" description="Polar residues" evidence="5">
    <location>
        <begin position="399"/>
        <end position="414"/>
    </location>
</feature>
<dbReference type="InterPro" id="IPR028061">
    <property type="entry name" value="Fis1_TPR_C"/>
</dbReference>
<dbReference type="GO" id="GO:0034587">
    <property type="term" value="P:piRNA processing"/>
    <property type="evidence" value="ECO:0007669"/>
    <property type="project" value="TreeGrafter"/>
</dbReference>
<sequence length="513" mass="58093">MDVLNSVSTLSDEEPDNEDCIQHLVEGLNIRDLSESGTEFAVQVNEDAALEQQTSYKGPNLFHHLNLSCLGPAEDENNSDPAYDPTTDSPFTHLAKSMTNLTENGKVKKKILSEGYGEVVPENALVWFHYNSYTEDKDDPFDSSYLRGSIAMLRLNTGRCILGLDIGLSTMKCEEKADFLIHPDYAYGSLGVPPRIPSNATILMRVEMKKFVDNALAMKMGELTEEELKTTPFEEVHKAALSLLYSGNAEFSHKKYQVSAKLYRKALRMLENCDMKSDEDEEKNEKLRFKLYSNLGVCSNKMNRPKTAIVQCQNALRINPNAPKILYQLGLAHLNLSSFDEAKKYAFLARKFAPNNPDVSSLLQKIEKKMERYNSSVVSFAKNAFGFENNKSVKMIQSVENDQVSSPENKTSGRQKIIEIEDSQEEKSKNKAPSGDTSLSAETSLQNDREAEFQKEAVLYIQECFDDPTVREIPLPISLSYEEEKFFLTQALMYGLRKEERREDGRTQIFFVK</sequence>
<dbReference type="PROSITE" id="PS50059">
    <property type="entry name" value="FKBP_PPIASE"/>
    <property type="match status" value="1"/>
</dbReference>
<feature type="region of interest" description="Disordered" evidence="5">
    <location>
        <begin position="399"/>
        <end position="447"/>
    </location>
</feature>
<keyword evidence="8" id="KW-1185">Reference proteome</keyword>
<dbReference type="GO" id="GO:0003755">
    <property type="term" value="F:peptidyl-prolyl cis-trans isomerase activity"/>
    <property type="evidence" value="ECO:0007669"/>
    <property type="project" value="UniProtKB-KW"/>
</dbReference>
<dbReference type="SUPFAM" id="SSF48452">
    <property type="entry name" value="TPR-like"/>
    <property type="match status" value="1"/>
</dbReference>
<comment type="caution">
    <text evidence="7">The sequence shown here is derived from an EMBL/GenBank/DDBJ whole genome shotgun (WGS) entry which is preliminary data.</text>
</comment>
<evidence type="ECO:0000256" key="2">
    <source>
        <dbReference type="ARBA" id="ARBA00022737"/>
    </source>
</evidence>
<dbReference type="Pfam" id="PF14853">
    <property type="entry name" value="Fis1_TPR_C"/>
    <property type="match status" value="1"/>
</dbReference>